<dbReference type="CDD" id="cd00882">
    <property type="entry name" value="Ras_like_GTPase"/>
    <property type="match status" value="1"/>
</dbReference>
<protein>
    <recommendedName>
        <fullName evidence="3">Nephrocystin 3-like N-terminal domain-containing protein</fullName>
    </recommendedName>
</protein>
<feature type="domain" description="Nephrocystin 3-like N-terminal" evidence="3">
    <location>
        <begin position="40"/>
        <end position="187"/>
    </location>
</feature>
<dbReference type="PANTHER" id="PTHR10039">
    <property type="entry name" value="AMELOGENIN"/>
    <property type="match status" value="1"/>
</dbReference>
<evidence type="ECO:0000256" key="2">
    <source>
        <dbReference type="SAM" id="MobiDB-lite"/>
    </source>
</evidence>
<keyword evidence="1" id="KW-0677">Repeat</keyword>
<evidence type="ECO:0000313" key="4">
    <source>
        <dbReference type="EMBL" id="KAJ2923208.1"/>
    </source>
</evidence>
<feature type="non-terminal residue" evidence="4">
    <location>
        <position position="1"/>
    </location>
</feature>
<dbReference type="SUPFAM" id="SSF52540">
    <property type="entry name" value="P-loop containing nucleoside triphosphate hydrolases"/>
    <property type="match status" value="1"/>
</dbReference>
<name>A0A9W8J2T2_9AGAR</name>
<reference evidence="4" key="1">
    <citation type="submission" date="2022-06" db="EMBL/GenBank/DDBJ databases">
        <title>Genome Sequence of Candolleomyces eurysporus.</title>
        <authorList>
            <person name="Buettner E."/>
        </authorList>
    </citation>
    <scope>NUCLEOTIDE SEQUENCE</scope>
    <source>
        <strain evidence="4">VTCC 930004</strain>
    </source>
</reference>
<proteinExistence type="predicted"/>
<evidence type="ECO:0000259" key="3">
    <source>
        <dbReference type="Pfam" id="PF24883"/>
    </source>
</evidence>
<sequence>MKGPSDNEQWRFNGLPRHPDASGKQPEYLPNSRKPDVEQSLDWISSLTDLVLCIYGPAGIGKSTLVRHLLDKLRSVGRLGASVFLGAFPTDTTAPETVIKTLAHELGNIHPRAIPKIVEAMNQCHATSLENHLEGYILEPARSLNHPHPLIIIVDAIDEWKNHPVFIKALAHLNSETAIVKFIITSRLNPCTSRLPDIEKIAMHTHPLLPISIDTMKVYFDKHLETVPWVDGRRASAADVNKLANLSGGLPVWASTVISLLSEQFSESPPHEILSGILARQQVGGSEGLAELYRDALLRLFLSPDAQRYFRLYLGAALVLQEPLSLSEFSKLVGMPPHLVKNIHSALSAIQTRSPHGSEDTVHPASTRFHLSFLEYVQAIPAENTFAISAFDSHSAVGLTCLNQIATLPLVSSAQTPGFSLHGLQGYATKYWPFHVSHGTNRSHDEWAKTVHCSTLLAIPVDAQQRWATLFLNTLFPEAEEVMAVEEQDMTSILMDIGNNLRKDSDHWAFEVACLEVAVRLGSGCDDAWCKLGLCYYGMGKRTGSPKMFEEAVLGYRRTLELQPASHPDRSQTLTYLGNALWLLYGCNGDISVLNEGISHHRDTLALRPVPHPDRSASLNNLGIALWTLHEHNGNTNALNESILHLRDALALRPAPHPDRSMSLNDLTIGLLVQHEHNGEIQILDEAIDLCHELLVLHPSGHRYRASDLRMLVKRLEKRFAITGDEADRAEIQVLQRELDE</sequence>
<keyword evidence="5" id="KW-1185">Reference proteome</keyword>
<dbReference type="EMBL" id="JANBPK010001390">
    <property type="protein sequence ID" value="KAJ2923208.1"/>
    <property type="molecule type" value="Genomic_DNA"/>
</dbReference>
<dbReference type="Gene3D" id="1.25.40.10">
    <property type="entry name" value="Tetratricopeptide repeat domain"/>
    <property type="match status" value="1"/>
</dbReference>
<dbReference type="Proteomes" id="UP001140091">
    <property type="component" value="Unassembled WGS sequence"/>
</dbReference>
<dbReference type="SUPFAM" id="SSF48452">
    <property type="entry name" value="TPR-like"/>
    <property type="match status" value="1"/>
</dbReference>
<evidence type="ECO:0000313" key="5">
    <source>
        <dbReference type="Proteomes" id="UP001140091"/>
    </source>
</evidence>
<evidence type="ECO:0000256" key="1">
    <source>
        <dbReference type="ARBA" id="ARBA00022737"/>
    </source>
</evidence>
<dbReference type="OrthoDB" id="3261813at2759"/>
<gene>
    <name evidence="4" type="ORF">H1R20_g13886</name>
</gene>
<dbReference type="Pfam" id="PF24883">
    <property type="entry name" value="NPHP3_N"/>
    <property type="match status" value="1"/>
</dbReference>
<dbReference type="InterPro" id="IPR027417">
    <property type="entry name" value="P-loop_NTPase"/>
</dbReference>
<dbReference type="InterPro" id="IPR011990">
    <property type="entry name" value="TPR-like_helical_dom_sf"/>
</dbReference>
<dbReference type="Gene3D" id="3.40.50.300">
    <property type="entry name" value="P-loop containing nucleotide triphosphate hydrolases"/>
    <property type="match status" value="1"/>
</dbReference>
<feature type="region of interest" description="Disordered" evidence="2">
    <location>
        <begin position="1"/>
        <end position="34"/>
    </location>
</feature>
<comment type="caution">
    <text evidence="4">The sequence shown here is derived from an EMBL/GenBank/DDBJ whole genome shotgun (WGS) entry which is preliminary data.</text>
</comment>
<dbReference type="AlphaFoldDB" id="A0A9W8J2T2"/>
<organism evidence="4 5">
    <name type="scientific">Candolleomyces eurysporus</name>
    <dbReference type="NCBI Taxonomy" id="2828524"/>
    <lineage>
        <taxon>Eukaryota</taxon>
        <taxon>Fungi</taxon>
        <taxon>Dikarya</taxon>
        <taxon>Basidiomycota</taxon>
        <taxon>Agaricomycotina</taxon>
        <taxon>Agaricomycetes</taxon>
        <taxon>Agaricomycetidae</taxon>
        <taxon>Agaricales</taxon>
        <taxon>Agaricineae</taxon>
        <taxon>Psathyrellaceae</taxon>
        <taxon>Candolleomyces</taxon>
    </lineage>
</organism>
<dbReference type="InterPro" id="IPR056884">
    <property type="entry name" value="NPHP3-like_N"/>
</dbReference>
<accession>A0A9W8J2T2</accession>